<protein>
    <submittedName>
        <fullName evidence="1">Uncharacterized protein</fullName>
    </submittedName>
</protein>
<gene>
    <name evidence="1" type="ORF">SLNSH_01845</name>
</gene>
<dbReference type="AlphaFoldDB" id="A0A2T1HYB7"/>
<name>A0A2T1HYB7_9HYPH</name>
<dbReference type="Proteomes" id="UP000239772">
    <property type="component" value="Unassembled WGS sequence"/>
</dbReference>
<sequence length="199" mass="21304">MPQAEIEDLEERLENVASQYDGGIFLAWEAVHAALGLVVYLLSQAEATTFQEVVDDYAVAIAACDGDMERHVLTGTASYIAALGGLVIRPAISPIPGGVWDRLVDPIPGKVFPMTHLLPLASKVAVVEAMIERSDRAMASAIEQSVAVLLGHLIKKGVLDQGQVADELSGCYDPETLEEDYAGCVLHGIHQRLGEATRV</sequence>
<organism evidence="1 2">
    <name type="scientific">Alsobacter soli</name>
    <dbReference type="NCBI Taxonomy" id="2109933"/>
    <lineage>
        <taxon>Bacteria</taxon>
        <taxon>Pseudomonadati</taxon>
        <taxon>Pseudomonadota</taxon>
        <taxon>Alphaproteobacteria</taxon>
        <taxon>Hyphomicrobiales</taxon>
        <taxon>Alsobacteraceae</taxon>
        <taxon>Alsobacter</taxon>
    </lineage>
</organism>
<evidence type="ECO:0000313" key="2">
    <source>
        <dbReference type="Proteomes" id="UP000239772"/>
    </source>
</evidence>
<proteinExistence type="predicted"/>
<dbReference type="RefSeq" id="WP_106334957.1">
    <property type="nucleotide sequence ID" value="NZ_PVZS01000002.1"/>
</dbReference>
<reference evidence="2" key="1">
    <citation type="submission" date="2018-03" db="EMBL/GenBank/DDBJ databases">
        <authorList>
            <person name="Sun L."/>
            <person name="Liu H."/>
            <person name="Chen W."/>
            <person name="Huang K."/>
            <person name="Liu W."/>
            <person name="Gao X."/>
        </authorList>
    </citation>
    <scope>NUCLEOTIDE SEQUENCE [LARGE SCALE GENOMIC DNA]</scope>
    <source>
        <strain evidence="2">SH9</strain>
    </source>
</reference>
<evidence type="ECO:0000313" key="1">
    <source>
        <dbReference type="EMBL" id="PSC06578.1"/>
    </source>
</evidence>
<accession>A0A2T1HYB7</accession>
<keyword evidence="2" id="KW-1185">Reference proteome</keyword>
<dbReference type="EMBL" id="PVZS01000002">
    <property type="protein sequence ID" value="PSC06578.1"/>
    <property type="molecule type" value="Genomic_DNA"/>
</dbReference>
<comment type="caution">
    <text evidence="1">The sequence shown here is derived from an EMBL/GenBank/DDBJ whole genome shotgun (WGS) entry which is preliminary data.</text>
</comment>